<dbReference type="KEGG" id="dmm:dnm_000690"/>
<dbReference type="AlphaFoldDB" id="A0A975BET6"/>
<accession>A0A975BET6</accession>
<name>A0A975BET6_9BACT</name>
<gene>
    <name evidence="1" type="ORF">dnm_000690</name>
</gene>
<evidence type="ECO:0000313" key="2">
    <source>
        <dbReference type="Proteomes" id="UP000663722"/>
    </source>
</evidence>
<keyword evidence="2" id="KW-1185">Reference proteome</keyword>
<organism evidence="1 2">
    <name type="scientific">Desulfonema magnum</name>
    <dbReference type="NCBI Taxonomy" id="45655"/>
    <lineage>
        <taxon>Bacteria</taxon>
        <taxon>Pseudomonadati</taxon>
        <taxon>Thermodesulfobacteriota</taxon>
        <taxon>Desulfobacteria</taxon>
        <taxon>Desulfobacterales</taxon>
        <taxon>Desulfococcaceae</taxon>
        <taxon>Desulfonema</taxon>
    </lineage>
</organism>
<proteinExistence type="predicted"/>
<dbReference type="EMBL" id="CP061800">
    <property type="protein sequence ID" value="QTA84077.1"/>
    <property type="molecule type" value="Genomic_DNA"/>
</dbReference>
<dbReference type="Proteomes" id="UP000663722">
    <property type="component" value="Chromosome"/>
</dbReference>
<evidence type="ECO:0000313" key="1">
    <source>
        <dbReference type="EMBL" id="QTA84077.1"/>
    </source>
</evidence>
<sequence length="37" mass="4392">MQYILPSDPESKNKFFTMKIYLENPGFLSVFTQYRSA</sequence>
<protein>
    <submittedName>
        <fullName evidence="1">Uncharacterized protein</fullName>
    </submittedName>
</protein>
<reference evidence="1" key="1">
    <citation type="journal article" date="2021" name="Microb. Physiol.">
        <title>Proteogenomic Insights into the Physiology of Marine, Sulfate-Reducing, Filamentous Desulfonema limicola and Desulfonema magnum.</title>
        <authorList>
            <person name="Schnaars V."/>
            <person name="Wohlbrand L."/>
            <person name="Scheve S."/>
            <person name="Hinrichs C."/>
            <person name="Reinhardt R."/>
            <person name="Rabus R."/>
        </authorList>
    </citation>
    <scope>NUCLEOTIDE SEQUENCE</scope>
    <source>
        <strain evidence="1">4be13</strain>
    </source>
</reference>